<gene>
    <name evidence="1" type="ORF">WCV65_05255</name>
</gene>
<evidence type="ECO:0000313" key="2">
    <source>
        <dbReference type="Proteomes" id="UP001377337"/>
    </source>
</evidence>
<sequence length="157" mass="17985">MIAGWGEKYGIPKDLLLTVFQALSMEELYETKVEPKNFLKHVPVLKSIEVEGRLYTLTFIRQFENASVIHLHVDWNETVELETIHTRVNRFKFKLRAGDKYNCQSDGAGGGTGRVTHRFIVSPALPDDVTGFSFVFEEYDDLWKGETTGLEIVMKIE</sequence>
<dbReference type="EMBL" id="CP147407">
    <property type="protein sequence ID" value="WXB97886.1"/>
    <property type="molecule type" value="Genomic_DNA"/>
</dbReference>
<evidence type="ECO:0000313" key="1">
    <source>
        <dbReference type="EMBL" id="WXB97886.1"/>
    </source>
</evidence>
<accession>A0ABZ2NJ92</accession>
<proteinExistence type="predicted"/>
<dbReference type="Proteomes" id="UP001377337">
    <property type="component" value="Chromosome"/>
</dbReference>
<organism evidence="1 2">
    <name type="scientific">Metabacillus sediminis</name>
    <dbReference type="NCBI Taxonomy" id="3117746"/>
    <lineage>
        <taxon>Bacteria</taxon>
        <taxon>Bacillati</taxon>
        <taxon>Bacillota</taxon>
        <taxon>Bacilli</taxon>
        <taxon>Bacillales</taxon>
        <taxon>Bacillaceae</taxon>
        <taxon>Metabacillus</taxon>
    </lineage>
</organism>
<protein>
    <submittedName>
        <fullName evidence="1">Uncharacterized protein</fullName>
    </submittedName>
</protein>
<dbReference type="RefSeq" id="WP_338780607.1">
    <property type="nucleotide sequence ID" value="NZ_CP147407.1"/>
</dbReference>
<reference evidence="1 2" key="1">
    <citation type="submission" date="2024-02" db="EMBL/GenBank/DDBJ databases">
        <title>Seven novel Bacillus-like species.</title>
        <authorList>
            <person name="Liu G."/>
        </authorList>
    </citation>
    <scope>NUCLEOTIDE SEQUENCE [LARGE SCALE GENOMIC DNA]</scope>
    <source>
        <strain evidence="1 2">FJAT-52054</strain>
    </source>
</reference>
<name>A0ABZ2NJ92_9BACI</name>
<keyword evidence="2" id="KW-1185">Reference proteome</keyword>